<evidence type="ECO:0000256" key="2">
    <source>
        <dbReference type="ARBA" id="ARBA00023002"/>
    </source>
</evidence>
<name>A0ABM9AXR2_9BACT</name>
<evidence type="ECO:0000313" key="6">
    <source>
        <dbReference type="EMBL" id="CAH0999048.1"/>
    </source>
</evidence>
<evidence type="ECO:0000256" key="3">
    <source>
        <dbReference type="ARBA" id="ARBA00047806"/>
    </source>
</evidence>
<dbReference type="Pfam" id="PF01625">
    <property type="entry name" value="PMSR"/>
    <property type="match status" value="1"/>
</dbReference>
<evidence type="ECO:0000256" key="4">
    <source>
        <dbReference type="ARBA" id="ARBA00048782"/>
    </source>
</evidence>
<organism evidence="6 7">
    <name type="scientific">Neolewinella maritima</name>
    <dbReference type="NCBI Taxonomy" id="1383882"/>
    <lineage>
        <taxon>Bacteria</taxon>
        <taxon>Pseudomonadati</taxon>
        <taxon>Bacteroidota</taxon>
        <taxon>Saprospiria</taxon>
        <taxon>Saprospirales</taxon>
        <taxon>Lewinellaceae</taxon>
        <taxon>Neolewinella</taxon>
    </lineage>
</organism>
<dbReference type="PANTHER" id="PTHR43774:SF1">
    <property type="entry name" value="PEPTIDE METHIONINE SULFOXIDE REDUCTASE MSRA 2"/>
    <property type="match status" value="1"/>
</dbReference>
<dbReference type="GO" id="GO:0008113">
    <property type="term" value="F:peptide-methionine (S)-S-oxide reductase activity"/>
    <property type="evidence" value="ECO:0007669"/>
    <property type="project" value="UniProtKB-EC"/>
</dbReference>
<comment type="caution">
    <text evidence="6">The sequence shown here is derived from an EMBL/GenBank/DDBJ whole genome shotgun (WGS) entry which is preliminary data.</text>
</comment>
<dbReference type="EC" id="1.8.4.11" evidence="1"/>
<evidence type="ECO:0000313" key="7">
    <source>
        <dbReference type="Proteomes" id="UP000837803"/>
    </source>
</evidence>
<comment type="catalytic activity">
    <reaction evidence="3">
        <text>L-methionyl-[protein] + [thioredoxin]-disulfide + H2O = L-methionyl-(S)-S-oxide-[protein] + [thioredoxin]-dithiol</text>
        <dbReference type="Rhea" id="RHEA:14217"/>
        <dbReference type="Rhea" id="RHEA-COMP:10698"/>
        <dbReference type="Rhea" id="RHEA-COMP:10700"/>
        <dbReference type="Rhea" id="RHEA-COMP:12313"/>
        <dbReference type="Rhea" id="RHEA-COMP:12315"/>
        <dbReference type="ChEBI" id="CHEBI:15377"/>
        <dbReference type="ChEBI" id="CHEBI:16044"/>
        <dbReference type="ChEBI" id="CHEBI:29950"/>
        <dbReference type="ChEBI" id="CHEBI:44120"/>
        <dbReference type="ChEBI" id="CHEBI:50058"/>
        <dbReference type="EC" id="1.8.4.11"/>
    </reaction>
</comment>
<gene>
    <name evidence="6" type="primary">msrA_1</name>
    <name evidence="6" type="ORF">LEM8419_00343</name>
</gene>
<dbReference type="SUPFAM" id="SSF55068">
    <property type="entry name" value="Peptide methionine sulfoxide reductase"/>
    <property type="match status" value="1"/>
</dbReference>
<dbReference type="PANTHER" id="PTHR43774">
    <property type="entry name" value="PEPTIDE METHIONINE SULFOXIDE REDUCTASE"/>
    <property type="match status" value="1"/>
</dbReference>
<evidence type="ECO:0000259" key="5">
    <source>
        <dbReference type="Pfam" id="PF01625"/>
    </source>
</evidence>
<dbReference type="Gene3D" id="3.30.1060.10">
    <property type="entry name" value="Peptide methionine sulphoxide reductase MsrA"/>
    <property type="match status" value="1"/>
</dbReference>
<proteinExistence type="predicted"/>
<keyword evidence="2 6" id="KW-0560">Oxidoreductase</keyword>
<dbReference type="InterPro" id="IPR036509">
    <property type="entry name" value="Met_Sox_Rdtase_MsrA_sf"/>
</dbReference>
<keyword evidence="7" id="KW-1185">Reference proteome</keyword>
<dbReference type="Proteomes" id="UP000837803">
    <property type="component" value="Unassembled WGS sequence"/>
</dbReference>
<sequence length="158" mass="17598">MGGGCHWCTEGVFVSLAGVARVEQGWIASVPPHATPSEAVVVHYDPAVIALGELLAVHLETHAATVAHALRHKYRSAVYTFGEQDAGPCRSLLAELAVDHLGELQTRVLPFVQFTPSLPEHQDYYRSDPERPFCRRYIAPKLNRLRRERPGLFFGNKQ</sequence>
<evidence type="ECO:0000256" key="1">
    <source>
        <dbReference type="ARBA" id="ARBA00012502"/>
    </source>
</evidence>
<protein>
    <recommendedName>
        <fullName evidence="1">peptide-methionine (S)-S-oxide reductase</fullName>
        <ecNumber evidence="1">1.8.4.11</ecNumber>
    </recommendedName>
</protein>
<accession>A0ABM9AXR2</accession>
<dbReference type="EMBL" id="CAKLPZ010000001">
    <property type="protein sequence ID" value="CAH0999048.1"/>
    <property type="molecule type" value="Genomic_DNA"/>
</dbReference>
<feature type="domain" description="Peptide methionine sulphoxide reductase MsrA" evidence="5">
    <location>
        <begin position="1"/>
        <end position="134"/>
    </location>
</feature>
<comment type="catalytic activity">
    <reaction evidence="4">
        <text>[thioredoxin]-disulfide + L-methionine + H2O = L-methionine (S)-S-oxide + [thioredoxin]-dithiol</text>
        <dbReference type="Rhea" id="RHEA:19993"/>
        <dbReference type="Rhea" id="RHEA-COMP:10698"/>
        <dbReference type="Rhea" id="RHEA-COMP:10700"/>
        <dbReference type="ChEBI" id="CHEBI:15377"/>
        <dbReference type="ChEBI" id="CHEBI:29950"/>
        <dbReference type="ChEBI" id="CHEBI:50058"/>
        <dbReference type="ChEBI" id="CHEBI:57844"/>
        <dbReference type="ChEBI" id="CHEBI:58772"/>
        <dbReference type="EC" id="1.8.4.11"/>
    </reaction>
</comment>
<dbReference type="InterPro" id="IPR002569">
    <property type="entry name" value="Met_Sox_Rdtase_MsrA_dom"/>
</dbReference>
<reference evidence="6" key="1">
    <citation type="submission" date="2021-12" db="EMBL/GenBank/DDBJ databases">
        <authorList>
            <person name="Rodrigo-Torres L."/>
            <person name="Arahal R. D."/>
            <person name="Lucena T."/>
        </authorList>
    </citation>
    <scope>NUCLEOTIDE SEQUENCE</scope>
    <source>
        <strain evidence="6">CECT 8419</strain>
    </source>
</reference>